<feature type="compositionally biased region" description="Pro residues" evidence="2">
    <location>
        <begin position="597"/>
        <end position="613"/>
    </location>
</feature>
<accession>A0A836BQY5</accession>
<dbReference type="PANTHER" id="PTHR47466:SF1">
    <property type="entry name" value="METALLOPROTEASE MEP1 (AFU_ORTHOLOGUE AFUA_1G07730)-RELATED"/>
    <property type="match status" value="1"/>
</dbReference>
<sequence>MGRLYNVSQRLQVSPDFSDQLYQLTTSLVDVFNYIQANQDKVGATSGHRRLLQANPNDPVFAQALRGFIKSGLTSPTLAGALGDLTPIYNDVDTIVDLVVDLFYSLREVASRANEIANTQTNFHPREVPKPEPPQPDIIEGLDNTSIKVTVRANIPLVVGEADDPLVATPTPSSSSGTRRLLQQITVPLPAGFTPQPPSSLPAVAIPVVWHILRYRNADGSYGPPGVNDACAMIQRMMLIGNYRLTPSKIQLWLKECRNDPNNPGYQYLTLPSRDSWLNCATGDYFYNKCGDLIRPSCGSADYPRSINFYIVGEQPPTDYVGYAFVPGATDDCFYGHVMLSWTTVSTSGVNNRANFESGVSGLVHEVMHHLGMDHTFSDGACSDADAASGVMDTPPTNNPVWSQGWAQKAYLSCLNSWNKILVSDWDGANREASRRVGIPITDQNTQFDSCPGLSGPDEIANYITYTYDICLLAMGHLTSGQIQAMHQITANTNPTLYAWAQYYATPAGLPPGVTPVPTPSPSGNSCPAAKTDRGCTCSTKWNFLGKDYFGCQTVPGNGNGGPWCQVDKAAGDCVRARNGWWDYCTPVSCPGGPSSAPSPSPSPKPAPTPSPSNAPASCGAGAVTKNGLTCTAADWKLKSSPTTYKGCANPNNDPKGTWCVLAKGQLSPAGAAWDYCQDGCNTAAPPSTCDTVKGPFPCKQECQRGISISGQPAGCVCADLYSISFDGYGTSYSNQRGCTIFSETGSGMCVVQCTNNKRANGKAYACSCA</sequence>
<organism evidence="3 4">
    <name type="scientific">Edaphochlamys debaryana</name>
    <dbReference type="NCBI Taxonomy" id="47281"/>
    <lineage>
        <taxon>Eukaryota</taxon>
        <taxon>Viridiplantae</taxon>
        <taxon>Chlorophyta</taxon>
        <taxon>core chlorophytes</taxon>
        <taxon>Chlorophyceae</taxon>
        <taxon>CS clade</taxon>
        <taxon>Chlamydomonadales</taxon>
        <taxon>Chlamydomonadales incertae sedis</taxon>
        <taxon>Edaphochlamys</taxon>
    </lineage>
</organism>
<proteinExistence type="inferred from homology"/>
<gene>
    <name evidence="3" type="ORF">HYH03_015683</name>
</gene>
<dbReference type="Proteomes" id="UP000612055">
    <property type="component" value="Unassembled WGS sequence"/>
</dbReference>
<dbReference type="EMBL" id="JAEHOE010000126">
    <property type="protein sequence ID" value="KAG2485620.1"/>
    <property type="molecule type" value="Genomic_DNA"/>
</dbReference>
<protein>
    <submittedName>
        <fullName evidence="3">Uncharacterized protein</fullName>
    </submittedName>
</protein>
<keyword evidence="4" id="KW-1185">Reference proteome</keyword>
<evidence type="ECO:0000256" key="1">
    <source>
        <dbReference type="ARBA" id="ARBA00008721"/>
    </source>
</evidence>
<reference evidence="3" key="1">
    <citation type="journal article" date="2020" name="bioRxiv">
        <title>Comparative genomics of Chlamydomonas.</title>
        <authorList>
            <person name="Craig R.J."/>
            <person name="Hasan A.R."/>
            <person name="Ness R.W."/>
            <person name="Keightley P.D."/>
        </authorList>
    </citation>
    <scope>NUCLEOTIDE SEQUENCE</scope>
    <source>
        <strain evidence="3">CCAP 11/70</strain>
    </source>
</reference>
<comment type="similarity">
    <text evidence="1">Belongs to the peptidase M43B family.</text>
</comment>
<name>A0A836BQY5_9CHLO</name>
<evidence type="ECO:0000313" key="4">
    <source>
        <dbReference type="Proteomes" id="UP000612055"/>
    </source>
</evidence>
<dbReference type="PANTHER" id="PTHR47466">
    <property type="match status" value="1"/>
</dbReference>
<feature type="region of interest" description="Disordered" evidence="2">
    <location>
        <begin position="595"/>
        <end position="618"/>
    </location>
</feature>
<evidence type="ECO:0000256" key="2">
    <source>
        <dbReference type="SAM" id="MobiDB-lite"/>
    </source>
</evidence>
<evidence type="ECO:0000313" key="3">
    <source>
        <dbReference type="EMBL" id="KAG2485620.1"/>
    </source>
</evidence>
<comment type="caution">
    <text evidence="3">The sequence shown here is derived from an EMBL/GenBank/DDBJ whole genome shotgun (WGS) entry which is preliminary data.</text>
</comment>
<dbReference type="InterPro" id="IPR024079">
    <property type="entry name" value="MetalloPept_cat_dom_sf"/>
</dbReference>
<dbReference type="GO" id="GO:0008237">
    <property type="term" value="F:metallopeptidase activity"/>
    <property type="evidence" value="ECO:0007669"/>
    <property type="project" value="InterPro"/>
</dbReference>
<dbReference type="Gene3D" id="3.40.390.10">
    <property type="entry name" value="Collagenase (Catalytic Domain)"/>
    <property type="match status" value="1"/>
</dbReference>
<dbReference type="AlphaFoldDB" id="A0A836BQY5"/>
<dbReference type="SUPFAM" id="SSF55486">
    <property type="entry name" value="Metalloproteases ('zincins'), catalytic domain"/>
    <property type="match status" value="1"/>
</dbReference>
<dbReference type="OrthoDB" id="526647at2759"/>